<name>A0AC58GIH8_DANRE</name>
<dbReference type="RefSeq" id="XP_073769487.1">
    <property type="nucleotide sequence ID" value="XM_073913386.1"/>
</dbReference>
<dbReference type="Proteomes" id="UP000000437">
    <property type="component" value="Chromosome 9"/>
</dbReference>
<keyword evidence="1" id="KW-1185">Reference proteome</keyword>
<sequence length="588" mass="67064">MKMSSKSDSDLDERIEILKQKYLQRKSEFADVCALSSADEGAAVRSQTLRQRTDHQTALRQVYRTLYEHPQRPDSAEDQRTDEEEDFPEQTNIFCTETDVTLPSDLGRSCSPSGLTSRRRQELDRAQSVSSGAAAVHVYQEMLNIYEKLQAERVSQQAWAAELCERERDLQHRENTLLQHSAHTRRGEEDELLRRVHTLQQQYQQETSELEAALKQKTKEIKRMKASFHSMKDLNDSMRRQLHEVSEQNRKLEGQSRRVQARLENLQRKYESFNTHRVRETVAPKPCRAEKPQSDKAAPQSPLRVSVKLLPVLLDWVVDASLMENRDELNIRAAPPTLQDRCTKVLPLLVEQLHHQAAVMEAPLLSAILRCIYCSLLHLERSTQHVLLTSTLRRLCEELCRGSGDGGRSRVCPLFKSSCLHTRFLSSLIISKTCSQVDVLAQAVDVLSSAVRTDEGQMLFLEYQALPVVLALLRAGGPGLLAPSVDVLMQMSAESPMLPLFLDQCSTEGFFRCVSQVLRNPRLEPPLLEKMLMILQKLSSIRKNKRLFEAASLHLFLQEMHRTTDRSQAFISMNLSSILLNLGMLTRS</sequence>
<evidence type="ECO:0000313" key="2">
    <source>
        <dbReference type="RefSeq" id="XP_073769487.1"/>
    </source>
</evidence>
<gene>
    <name evidence="2" type="primary">LOC100333807</name>
</gene>
<organism evidence="1 2">
    <name type="scientific">Danio rerio</name>
    <name type="common">Zebrafish</name>
    <name type="synonym">Brachydanio rerio</name>
    <dbReference type="NCBI Taxonomy" id="7955"/>
    <lineage>
        <taxon>Eukaryota</taxon>
        <taxon>Metazoa</taxon>
        <taxon>Chordata</taxon>
        <taxon>Craniata</taxon>
        <taxon>Vertebrata</taxon>
        <taxon>Euteleostomi</taxon>
        <taxon>Actinopterygii</taxon>
        <taxon>Neopterygii</taxon>
        <taxon>Teleostei</taxon>
        <taxon>Ostariophysi</taxon>
        <taxon>Cypriniformes</taxon>
        <taxon>Danionidae</taxon>
        <taxon>Danioninae</taxon>
        <taxon>Danio</taxon>
    </lineage>
</organism>
<protein>
    <submittedName>
        <fullName evidence="2">Coiled-coil domain-containing protein 138-like isoform X1</fullName>
    </submittedName>
</protein>
<reference evidence="2" key="1">
    <citation type="submission" date="2025-08" db="UniProtKB">
        <authorList>
            <consortium name="RefSeq"/>
        </authorList>
    </citation>
    <scope>IDENTIFICATION</scope>
    <source>
        <strain evidence="2">Tuebingen</strain>
        <tissue evidence="2">Fibroblasts and whole tissue</tissue>
    </source>
</reference>
<proteinExistence type="predicted"/>
<accession>A0AC58GIH8</accession>
<evidence type="ECO:0000313" key="1">
    <source>
        <dbReference type="Proteomes" id="UP000000437"/>
    </source>
</evidence>